<name>A0A7J5U1Q7_9BACT</name>
<dbReference type="RefSeq" id="WP_152123317.1">
    <property type="nucleotide sequence ID" value="NZ_WELI01000002.1"/>
</dbReference>
<protein>
    <recommendedName>
        <fullName evidence="4">SD-repeat containing protein B domain-containing protein</fullName>
    </recommendedName>
</protein>
<reference evidence="5 6" key="1">
    <citation type="submission" date="2019-10" db="EMBL/GenBank/DDBJ databases">
        <title>Rudanella paleaurantiibacter sp. nov., isolated from sludge.</title>
        <authorList>
            <person name="Xu S.Q."/>
        </authorList>
    </citation>
    <scope>NUCLEOTIDE SEQUENCE [LARGE SCALE GENOMIC DNA]</scope>
    <source>
        <strain evidence="5 6">HX-22-17</strain>
    </source>
</reference>
<keyword evidence="2" id="KW-0964">Secreted</keyword>
<dbReference type="PANTHER" id="PTHR23303">
    <property type="entry name" value="CARBOXYPEPTIDASE REGULATORY REGION-CONTAINING"/>
    <property type="match status" value="1"/>
</dbReference>
<feature type="domain" description="SD-repeat containing protein B" evidence="4">
    <location>
        <begin position="622"/>
        <end position="744"/>
    </location>
</feature>
<evidence type="ECO:0000256" key="2">
    <source>
        <dbReference type="ARBA" id="ARBA00022525"/>
    </source>
</evidence>
<comment type="subcellular location">
    <subcellularLocation>
        <location evidence="1">Secreted</location>
    </subcellularLocation>
</comment>
<dbReference type="Pfam" id="PF17210">
    <property type="entry name" value="SdrD_B"/>
    <property type="match status" value="1"/>
</dbReference>
<comment type="caution">
    <text evidence="5">The sequence shown here is derived from an EMBL/GenBank/DDBJ whole genome shotgun (WGS) entry which is preliminary data.</text>
</comment>
<accession>A0A7J5U1Q7</accession>
<organism evidence="5 6">
    <name type="scientific">Rudanella paleaurantiibacter</name>
    <dbReference type="NCBI Taxonomy" id="2614655"/>
    <lineage>
        <taxon>Bacteria</taxon>
        <taxon>Pseudomonadati</taxon>
        <taxon>Bacteroidota</taxon>
        <taxon>Cytophagia</taxon>
        <taxon>Cytophagales</taxon>
        <taxon>Cytophagaceae</taxon>
        <taxon>Rudanella</taxon>
    </lineage>
</organism>
<dbReference type="GO" id="GO:0005576">
    <property type="term" value="C:extracellular region"/>
    <property type="evidence" value="ECO:0007669"/>
    <property type="project" value="UniProtKB-SubCell"/>
</dbReference>
<keyword evidence="3" id="KW-0732">Signal</keyword>
<dbReference type="SUPFAM" id="SSF75011">
    <property type="entry name" value="3-carboxy-cis,cis-mucoante lactonizing enzyme"/>
    <property type="match status" value="1"/>
</dbReference>
<evidence type="ECO:0000256" key="3">
    <source>
        <dbReference type="ARBA" id="ARBA00022729"/>
    </source>
</evidence>
<dbReference type="SUPFAM" id="SSF117074">
    <property type="entry name" value="Hypothetical protein PA1324"/>
    <property type="match status" value="1"/>
</dbReference>
<sequence length="768" mass="80731">MKQYLFVWVWLCFGLCIVSGLSGRAQSISGTVYRDFDSNGERTQNGPGGYSEPGIAGVEVTAFNAANAVVASTTTSAAGTYTLNTGSGRFRVMFAGFQMGDYVSLRGTQNRTDVQFVTAGSAPVDLALNYPAHYCGVPDPALLVPCYVNGNPVSASGVSAAGLRDVLVSVPYSASGLTPPETMVAKGAEIGSVYGLAVLRSANKLFSAAFTKRHVGFGPGGPGGIYLTNLITNTSSLFTTLNAGPDPHTNLPTDPNAANRDEGAFDAVGKVGLGDIELSDDNRMLYVVNLFDRRIYLIPLVSDPPAGADPRDFIAPGTITSVPVPDPGCGNGTYRPFALKFWRGKLYVGMVCSNENLPVQQSPYVLPAPGNAFVYAFDVAPATNTLNPAATQVLSFPLTYPKGATVDGRPSLRQWYAWGSNFYNAPLGVPGRPADDLAYPQPWLTDLEFDVDGALILGIRDRFGDQTGYQNLGTNPADAALYSSAATGDLLRAGPCGPAGTYVLESGGSVCGAAPTTAGTNGEGPGGGEFYDDNVFCCHGESSYGGLALLPGRGEVVNVSVEPLDLISAGFRYFDNVTGVQRRAVEYRRTGTQIYRSDNASTFGKANGLGDVELNCNAAPLQIGNRVWNDTNGNGRQDADETGIASVTLSLYQNGFLVASTQTDAEGEYYFGPTNVPGGVQFYTAYEIRIGLSAPVLAGRSVSVANIVGDDWIDADATVANGNAVVSFTTGSYGQNDFSIDFGFNTCPPQKCIPITVTRIRPDRPAGN</sequence>
<evidence type="ECO:0000313" key="5">
    <source>
        <dbReference type="EMBL" id="KAB7731723.1"/>
    </source>
</evidence>
<keyword evidence="6" id="KW-1185">Reference proteome</keyword>
<gene>
    <name evidence="5" type="ORF">F5984_05720</name>
</gene>
<dbReference type="Proteomes" id="UP000488299">
    <property type="component" value="Unassembled WGS sequence"/>
</dbReference>
<dbReference type="AlphaFoldDB" id="A0A7J5U1Q7"/>
<dbReference type="EMBL" id="WELI01000002">
    <property type="protein sequence ID" value="KAB7731723.1"/>
    <property type="molecule type" value="Genomic_DNA"/>
</dbReference>
<evidence type="ECO:0000313" key="6">
    <source>
        <dbReference type="Proteomes" id="UP000488299"/>
    </source>
</evidence>
<evidence type="ECO:0000256" key="1">
    <source>
        <dbReference type="ARBA" id="ARBA00004613"/>
    </source>
</evidence>
<evidence type="ECO:0000259" key="4">
    <source>
        <dbReference type="Pfam" id="PF17210"/>
    </source>
</evidence>
<dbReference type="SUPFAM" id="SSF49478">
    <property type="entry name" value="Cna protein B-type domain"/>
    <property type="match status" value="1"/>
</dbReference>
<dbReference type="InterPro" id="IPR051417">
    <property type="entry name" value="SDr/BOS_complex"/>
</dbReference>
<proteinExistence type="predicted"/>
<dbReference type="Gene3D" id="2.60.40.10">
    <property type="entry name" value="Immunoglobulins"/>
    <property type="match status" value="2"/>
</dbReference>
<dbReference type="InterPro" id="IPR013783">
    <property type="entry name" value="Ig-like_fold"/>
</dbReference>
<dbReference type="InterPro" id="IPR033764">
    <property type="entry name" value="Sdr_B"/>
</dbReference>